<proteinExistence type="predicted"/>
<keyword evidence="3" id="KW-0547">Nucleotide-binding</keyword>
<sequence>MEFIYDPHYFLTSSPNIEENKKLREPQKNAYSKAFEHFVIDNKTSHAIIVLPTGVGKTGLMGLLPYGISKGRVLIITPQLVIKDNVVGSLDPEYPANFWLKYDVFTRIQELPNLIEYEGKETKDEWLELTNIVVVNVQKLQERLANSLMNRLPSNFFDLIIIDEAHHSTALTWVEVLRHFNNAKVIKLTGTPYRTDKKKIFGDITYEYKLSAAMAHGYVKSLEKFFYIPDKLYLTLDDDSLKQYTVEQILQMGIRDQDWVSRTVAYSPECSEKVIVESVKLLENKLSNQNTVPHKIIAVACSIKHAEQIKELYEKHGYKSAIIHSRLSKDDKEKALSDIENHRVNVVINVAMLGEGYDHPYLSIAAIFRPFRSQLPYAQFIGRILRALPDKEVTRVSDSIAQIICHKELNLDDLWEYYKKEIQESETIKYLASLNLDNEEDDSYVDKKGKPKDTSYGIATEEGIGKLIGDTYLTTKIIEQRKREEEEELEKLKAIQQILNIPIEEARKVIAQSKGISSTIRRPDLFIKRKRTGIDSRIKEDIVPSLLDQFSLDKESTDLSSCRIFKGKYFWIPINYKNNGAFLAVYINTVLKDMIGAKRQDWVTSDWDLAEKKLDEIEEYLIKVLEEFTGQA</sequence>
<dbReference type="PANTHER" id="PTHR47396:SF1">
    <property type="entry name" value="ATP-DEPENDENT HELICASE IRC3-RELATED"/>
    <property type="match status" value="1"/>
</dbReference>
<protein>
    <submittedName>
        <fullName evidence="3">DNA/RNA helicase, superfamily II</fullName>
    </submittedName>
</protein>
<dbReference type="OrthoDB" id="9802848at2"/>
<dbReference type="PROSITE" id="PS51192">
    <property type="entry name" value="HELICASE_ATP_BIND_1"/>
    <property type="match status" value="1"/>
</dbReference>
<dbReference type="AlphaFoldDB" id="R4KLE3"/>
<dbReference type="Pfam" id="PF04851">
    <property type="entry name" value="ResIII"/>
    <property type="match status" value="1"/>
</dbReference>
<dbReference type="SMART" id="SM00487">
    <property type="entry name" value="DEXDc"/>
    <property type="match status" value="1"/>
</dbReference>
<keyword evidence="3" id="KW-0347">Helicase</keyword>
<name>R4KLE3_9FIRM</name>
<gene>
    <name evidence="3" type="ORF">Desgi_4233</name>
</gene>
<dbReference type="GO" id="GO:0003677">
    <property type="term" value="F:DNA binding"/>
    <property type="evidence" value="ECO:0007669"/>
    <property type="project" value="InterPro"/>
</dbReference>
<dbReference type="Proteomes" id="UP000013520">
    <property type="component" value="Chromosome"/>
</dbReference>
<keyword evidence="3" id="KW-0067">ATP-binding</keyword>
<dbReference type="STRING" id="767817.Desgi_4233"/>
<dbReference type="SUPFAM" id="SSF52540">
    <property type="entry name" value="P-loop containing nucleoside triphosphate hydrolases"/>
    <property type="match status" value="1"/>
</dbReference>
<accession>R4KLE3</accession>
<dbReference type="PANTHER" id="PTHR47396">
    <property type="entry name" value="TYPE I RESTRICTION ENZYME ECOKI R PROTEIN"/>
    <property type="match status" value="1"/>
</dbReference>
<dbReference type="InterPro" id="IPR014001">
    <property type="entry name" value="Helicase_ATP-bd"/>
</dbReference>
<dbReference type="HOGENOM" id="CLU_019933_0_0_9"/>
<keyword evidence="4" id="KW-1185">Reference proteome</keyword>
<evidence type="ECO:0000313" key="3">
    <source>
        <dbReference type="EMBL" id="AGL03484.1"/>
    </source>
</evidence>
<dbReference type="Pfam" id="PF00271">
    <property type="entry name" value="Helicase_C"/>
    <property type="match status" value="1"/>
</dbReference>
<evidence type="ECO:0000259" key="2">
    <source>
        <dbReference type="PROSITE" id="PS51194"/>
    </source>
</evidence>
<feature type="domain" description="Helicase C-terminal" evidence="2">
    <location>
        <begin position="274"/>
        <end position="442"/>
    </location>
</feature>
<feature type="domain" description="Helicase ATP-binding" evidence="1">
    <location>
        <begin position="38"/>
        <end position="210"/>
    </location>
</feature>
<dbReference type="RefSeq" id="WP_006521467.1">
    <property type="nucleotide sequence ID" value="NC_021184.1"/>
</dbReference>
<dbReference type="GO" id="GO:0016787">
    <property type="term" value="F:hydrolase activity"/>
    <property type="evidence" value="ECO:0007669"/>
    <property type="project" value="InterPro"/>
</dbReference>
<dbReference type="InterPro" id="IPR001650">
    <property type="entry name" value="Helicase_C-like"/>
</dbReference>
<evidence type="ECO:0000259" key="1">
    <source>
        <dbReference type="PROSITE" id="PS51192"/>
    </source>
</evidence>
<dbReference type="InterPro" id="IPR006935">
    <property type="entry name" value="Helicase/UvrB_N"/>
</dbReference>
<evidence type="ECO:0000313" key="4">
    <source>
        <dbReference type="Proteomes" id="UP000013520"/>
    </source>
</evidence>
<dbReference type="PROSITE" id="PS51194">
    <property type="entry name" value="HELICASE_CTER"/>
    <property type="match status" value="1"/>
</dbReference>
<dbReference type="GO" id="GO:0004386">
    <property type="term" value="F:helicase activity"/>
    <property type="evidence" value="ECO:0007669"/>
    <property type="project" value="UniProtKB-KW"/>
</dbReference>
<dbReference type="GO" id="GO:0005524">
    <property type="term" value="F:ATP binding"/>
    <property type="evidence" value="ECO:0007669"/>
    <property type="project" value="InterPro"/>
</dbReference>
<organism evidence="3 4">
    <name type="scientific">Desulfoscipio gibsoniae DSM 7213</name>
    <dbReference type="NCBI Taxonomy" id="767817"/>
    <lineage>
        <taxon>Bacteria</taxon>
        <taxon>Bacillati</taxon>
        <taxon>Bacillota</taxon>
        <taxon>Clostridia</taxon>
        <taxon>Eubacteriales</taxon>
        <taxon>Desulfallaceae</taxon>
        <taxon>Desulfoscipio</taxon>
    </lineage>
</organism>
<dbReference type="GO" id="GO:0005829">
    <property type="term" value="C:cytosol"/>
    <property type="evidence" value="ECO:0007669"/>
    <property type="project" value="TreeGrafter"/>
</dbReference>
<dbReference type="SMART" id="SM00490">
    <property type="entry name" value="HELICc"/>
    <property type="match status" value="1"/>
</dbReference>
<dbReference type="EMBL" id="CP003273">
    <property type="protein sequence ID" value="AGL03484.1"/>
    <property type="molecule type" value="Genomic_DNA"/>
</dbReference>
<keyword evidence="3" id="KW-0378">Hydrolase</keyword>
<dbReference type="InterPro" id="IPR027417">
    <property type="entry name" value="P-loop_NTPase"/>
</dbReference>
<dbReference type="KEGG" id="dgi:Desgi_4233"/>
<reference evidence="3 4" key="1">
    <citation type="submission" date="2012-01" db="EMBL/GenBank/DDBJ databases">
        <title>Complete sequence of Desulfotomaculum gibsoniae DSM 7213.</title>
        <authorList>
            <consortium name="US DOE Joint Genome Institute"/>
            <person name="Lucas S."/>
            <person name="Han J."/>
            <person name="Lapidus A."/>
            <person name="Cheng J.-F."/>
            <person name="Goodwin L."/>
            <person name="Pitluck S."/>
            <person name="Peters L."/>
            <person name="Ovchinnikova G."/>
            <person name="Teshima H."/>
            <person name="Detter J.C."/>
            <person name="Han C."/>
            <person name="Tapia R."/>
            <person name="Land M."/>
            <person name="Hauser L."/>
            <person name="Kyrpides N."/>
            <person name="Ivanova N."/>
            <person name="Pagani I."/>
            <person name="Parshina S."/>
            <person name="Plugge C."/>
            <person name="Muyzer G."/>
            <person name="Kuever J."/>
            <person name="Ivanova A."/>
            <person name="Nazina T."/>
            <person name="Klenk H.-P."/>
            <person name="Brambilla E."/>
            <person name="Spring S."/>
            <person name="Stams A.F."/>
            <person name="Woyke T."/>
        </authorList>
    </citation>
    <scope>NUCLEOTIDE SEQUENCE [LARGE SCALE GENOMIC DNA]</scope>
    <source>
        <strain evidence="3 4">DSM 7213</strain>
    </source>
</reference>
<dbReference type="Gene3D" id="3.40.50.300">
    <property type="entry name" value="P-loop containing nucleotide triphosphate hydrolases"/>
    <property type="match status" value="2"/>
</dbReference>
<dbReference type="eggNOG" id="COG1061">
    <property type="taxonomic scope" value="Bacteria"/>
</dbReference>
<dbReference type="InterPro" id="IPR050742">
    <property type="entry name" value="Helicase_Restrict-Modif_Enz"/>
</dbReference>